<keyword evidence="2" id="KW-1185">Reference proteome</keyword>
<proteinExistence type="predicted"/>
<accession>A0A5E4QSH6</accession>
<gene>
    <name evidence="1" type="ORF">LSINAPIS_LOCUS11143</name>
</gene>
<dbReference type="Proteomes" id="UP000324832">
    <property type="component" value="Unassembled WGS sequence"/>
</dbReference>
<name>A0A5E4QSH6_9NEOP</name>
<reference evidence="1 2" key="1">
    <citation type="submission" date="2017-07" db="EMBL/GenBank/DDBJ databases">
        <authorList>
            <person name="Talla V."/>
            <person name="Backstrom N."/>
        </authorList>
    </citation>
    <scope>NUCLEOTIDE SEQUENCE [LARGE SCALE GENOMIC DNA]</scope>
</reference>
<organism evidence="1 2">
    <name type="scientific">Leptidea sinapis</name>
    <dbReference type="NCBI Taxonomy" id="189913"/>
    <lineage>
        <taxon>Eukaryota</taxon>
        <taxon>Metazoa</taxon>
        <taxon>Ecdysozoa</taxon>
        <taxon>Arthropoda</taxon>
        <taxon>Hexapoda</taxon>
        <taxon>Insecta</taxon>
        <taxon>Pterygota</taxon>
        <taxon>Neoptera</taxon>
        <taxon>Endopterygota</taxon>
        <taxon>Lepidoptera</taxon>
        <taxon>Glossata</taxon>
        <taxon>Ditrysia</taxon>
        <taxon>Papilionoidea</taxon>
        <taxon>Pieridae</taxon>
        <taxon>Dismorphiinae</taxon>
        <taxon>Leptidea</taxon>
    </lineage>
</organism>
<protein>
    <submittedName>
        <fullName evidence="1">Uncharacterized protein</fullName>
    </submittedName>
</protein>
<evidence type="ECO:0000313" key="1">
    <source>
        <dbReference type="EMBL" id="VVD00526.1"/>
    </source>
</evidence>
<sequence>MPSYNASISIVASVLDDRVRFARSAAVRSRRKALGLPRRSFLYLRLNSSAKWFTSLLSKSSPPRCVSPAVAFTSNREPSSIVRMETSKVPPPRSKIRTFRSPLRCLSSP</sequence>
<dbReference type="AlphaFoldDB" id="A0A5E4QSH6"/>
<evidence type="ECO:0000313" key="2">
    <source>
        <dbReference type="Proteomes" id="UP000324832"/>
    </source>
</evidence>
<dbReference type="EMBL" id="FZQP02004779">
    <property type="protein sequence ID" value="VVD00526.1"/>
    <property type="molecule type" value="Genomic_DNA"/>
</dbReference>